<accession>A0A5E4XLM8</accession>
<dbReference type="SUPFAM" id="SSF53254">
    <property type="entry name" value="Phosphoglycerate mutase-like"/>
    <property type="match status" value="1"/>
</dbReference>
<evidence type="ECO:0000313" key="2">
    <source>
        <dbReference type="EMBL" id="VVE37341.1"/>
    </source>
</evidence>
<dbReference type="EMBL" id="CABPSH010000012">
    <property type="protein sequence ID" value="VVE37341.1"/>
    <property type="molecule type" value="Genomic_DNA"/>
</dbReference>
<feature type="binding site" evidence="1">
    <location>
        <position position="94"/>
    </location>
    <ligand>
        <name>substrate</name>
    </ligand>
</feature>
<organism evidence="2 3">
    <name type="scientific">Pandoraea eparura</name>
    <dbReference type="NCBI Taxonomy" id="2508291"/>
    <lineage>
        <taxon>Bacteria</taxon>
        <taxon>Pseudomonadati</taxon>
        <taxon>Pseudomonadota</taxon>
        <taxon>Betaproteobacteria</taxon>
        <taxon>Burkholderiales</taxon>
        <taxon>Burkholderiaceae</taxon>
        <taxon>Pandoraea</taxon>
    </lineage>
</organism>
<dbReference type="InterPro" id="IPR029033">
    <property type="entry name" value="His_PPase_superfam"/>
</dbReference>
<name>A0A5E4XLM8_9BURK</name>
<dbReference type="SMART" id="SM00855">
    <property type="entry name" value="PGAM"/>
    <property type="match status" value="1"/>
</dbReference>
<protein>
    <submittedName>
        <fullName evidence="2">Phosphoserine phosphatase 1</fullName>
        <ecNumber evidence="2">3.1.3.3</ecNumber>
    </submittedName>
</protein>
<dbReference type="GO" id="GO:0016791">
    <property type="term" value="F:phosphatase activity"/>
    <property type="evidence" value="ECO:0007669"/>
    <property type="project" value="TreeGrafter"/>
</dbReference>
<evidence type="ECO:0000313" key="3">
    <source>
        <dbReference type="Proteomes" id="UP000400981"/>
    </source>
</evidence>
<dbReference type="AlphaFoldDB" id="A0A5E4XLM8"/>
<sequence>MYPPTRSGAMLPKWCIQGCPHAGDSFQLQQARRTQMTRILLVRHGHVEGIEPVRFRGRSDTQLTSLGRTQALRLAARLQKHSPPAFVYTSPMSRCVDTGTYIATACTATSATLGYLNDLDYGNWQWLTHAEVKQKWPEEFEVWRAKPHLMRFPGGESLQDLVCRTADALRYVLDKHANEQRPVVLVGHDSVNRALLIQLLDQPLSAYWRIEQSPCAINEFDVGPASIKIHRVNDTAHLEEV</sequence>
<dbReference type="Pfam" id="PF00300">
    <property type="entry name" value="His_Phos_1"/>
    <property type="match status" value="1"/>
</dbReference>
<dbReference type="Gene3D" id="3.40.50.1240">
    <property type="entry name" value="Phosphoglycerate mutase-like"/>
    <property type="match status" value="1"/>
</dbReference>
<dbReference type="InterPro" id="IPR050275">
    <property type="entry name" value="PGM_Phosphatase"/>
</dbReference>
<dbReference type="Proteomes" id="UP000400981">
    <property type="component" value="Unassembled WGS sequence"/>
</dbReference>
<keyword evidence="3" id="KW-1185">Reference proteome</keyword>
<dbReference type="InterPro" id="IPR013078">
    <property type="entry name" value="His_Pase_superF_clade-1"/>
</dbReference>
<dbReference type="PANTHER" id="PTHR48100:SF10">
    <property type="entry name" value="2-CARBOXY-D-ARABINITOL-1-PHOSPHATASE-RELATED"/>
    <property type="match status" value="1"/>
</dbReference>
<dbReference type="CDD" id="cd07040">
    <property type="entry name" value="HP"/>
    <property type="match status" value="1"/>
</dbReference>
<dbReference type="EC" id="3.1.3.3" evidence="2"/>
<dbReference type="PANTHER" id="PTHR48100">
    <property type="entry name" value="BROAD-SPECIFICITY PHOSPHATASE YOR283W-RELATED"/>
    <property type="match status" value="1"/>
</dbReference>
<evidence type="ECO:0000256" key="1">
    <source>
        <dbReference type="PIRSR" id="PIRSR613078-2"/>
    </source>
</evidence>
<keyword evidence="2" id="KW-0378">Hydrolase</keyword>
<gene>
    <name evidence="2" type="primary">pspA_3</name>
    <name evidence="2" type="ORF">PEP31012_04000</name>
</gene>
<proteinExistence type="predicted"/>
<reference evidence="2 3" key="1">
    <citation type="submission" date="2019-08" db="EMBL/GenBank/DDBJ databases">
        <authorList>
            <person name="Peeters C."/>
        </authorList>
    </citation>
    <scope>NUCLEOTIDE SEQUENCE [LARGE SCALE GENOMIC DNA]</scope>
    <source>
        <strain evidence="2 3">LMG 31012</strain>
    </source>
</reference>